<sequence>MNELEHVVVSKENVIDKEQLIQELMNENGDAVLHLVFTYVKNKTIAEDLTQEIFIKCYEKLEQFNHQSSIKTWLYRVASNHCKDYLKSWHYRKLLLNEKILNYIPSKAKDVEVEVIAKSEEARLTNAVMELPIQYREVVILHYYEELHLSEISAITSVNINTLKTRLKRAREILKEHMVEEV</sequence>
<dbReference type="Gene3D" id="1.10.1740.10">
    <property type="match status" value="1"/>
</dbReference>
<dbReference type="Proteomes" id="UP000324517">
    <property type="component" value="Unassembled WGS sequence"/>
</dbReference>
<feature type="domain" description="RNA polymerase sigma factor 70 region 4 type 2" evidence="6">
    <location>
        <begin position="123"/>
        <end position="172"/>
    </location>
</feature>
<dbReference type="InterPro" id="IPR007627">
    <property type="entry name" value="RNA_pol_sigma70_r2"/>
</dbReference>
<evidence type="ECO:0000259" key="6">
    <source>
        <dbReference type="Pfam" id="PF08281"/>
    </source>
</evidence>
<name>A0A5D4T9E7_9BACI</name>
<dbReference type="NCBIfam" id="NF006930">
    <property type="entry name" value="PRK09415.1"/>
    <property type="match status" value="1"/>
</dbReference>
<evidence type="ECO:0000256" key="2">
    <source>
        <dbReference type="ARBA" id="ARBA00023015"/>
    </source>
</evidence>
<proteinExistence type="inferred from homology"/>
<dbReference type="SUPFAM" id="SSF88946">
    <property type="entry name" value="Sigma2 domain of RNA polymerase sigma factors"/>
    <property type="match status" value="1"/>
</dbReference>
<dbReference type="InterPro" id="IPR013325">
    <property type="entry name" value="RNA_pol_sigma_r2"/>
</dbReference>
<organism evidence="7 8">
    <name type="scientific">Sutcliffiella horikoshii</name>
    <dbReference type="NCBI Taxonomy" id="79883"/>
    <lineage>
        <taxon>Bacteria</taxon>
        <taxon>Bacillati</taxon>
        <taxon>Bacillota</taxon>
        <taxon>Bacilli</taxon>
        <taxon>Bacillales</taxon>
        <taxon>Bacillaceae</taxon>
        <taxon>Sutcliffiella</taxon>
    </lineage>
</organism>
<evidence type="ECO:0000313" key="7">
    <source>
        <dbReference type="EMBL" id="TYS71805.1"/>
    </source>
</evidence>
<evidence type="ECO:0000313" key="8">
    <source>
        <dbReference type="Proteomes" id="UP000324517"/>
    </source>
</evidence>
<dbReference type="GO" id="GO:0003677">
    <property type="term" value="F:DNA binding"/>
    <property type="evidence" value="ECO:0007669"/>
    <property type="project" value="InterPro"/>
</dbReference>
<dbReference type="EMBL" id="VTET01000005">
    <property type="protein sequence ID" value="TYS71805.1"/>
    <property type="molecule type" value="Genomic_DNA"/>
</dbReference>
<keyword evidence="3" id="KW-0731">Sigma factor</keyword>
<dbReference type="AlphaFoldDB" id="A0A5D4T9E7"/>
<evidence type="ECO:0000259" key="5">
    <source>
        <dbReference type="Pfam" id="PF04542"/>
    </source>
</evidence>
<accession>A0A5D4T9E7</accession>
<dbReference type="PANTHER" id="PTHR43133:SF60">
    <property type="entry name" value="RNA POLYMERASE SIGMA FACTOR SIGV"/>
    <property type="match status" value="1"/>
</dbReference>
<evidence type="ECO:0000256" key="1">
    <source>
        <dbReference type="ARBA" id="ARBA00010641"/>
    </source>
</evidence>
<protein>
    <submittedName>
        <fullName evidence="7">Sigma-70 family RNA polymerase sigma factor</fullName>
    </submittedName>
</protein>
<evidence type="ECO:0000256" key="4">
    <source>
        <dbReference type="ARBA" id="ARBA00023163"/>
    </source>
</evidence>
<dbReference type="InterPro" id="IPR013324">
    <property type="entry name" value="RNA_pol_sigma_r3/r4-like"/>
</dbReference>
<dbReference type="OrthoDB" id="9794508at2"/>
<dbReference type="InterPro" id="IPR036388">
    <property type="entry name" value="WH-like_DNA-bd_sf"/>
</dbReference>
<gene>
    <name evidence="7" type="ORF">FZC75_11630</name>
</gene>
<dbReference type="Pfam" id="PF04542">
    <property type="entry name" value="Sigma70_r2"/>
    <property type="match status" value="1"/>
</dbReference>
<keyword evidence="4" id="KW-0804">Transcription</keyword>
<comment type="caution">
    <text evidence="7">The sequence shown here is derived from an EMBL/GenBank/DDBJ whole genome shotgun (WGS) entry which is preliminary data.</text>
</comment>
<dbReference type="InterPro" id="IPR014284">
    <property type="entry name" value="RNA_pol_sigma-70_dom"/>
</dbReference>
<feature type="domain" description="RNA polymerase sigma-70 region 2" evidence="5">
    <location>
        <begin position="24"/>
        <end position="88"/>
    </location>
</feature>
<dbReference type="InterPro" id="IPR013249">
    <property type="entry name" value="RNA_pol_sigma70_r4_t2"/>
</dbReference>
<dbReference type="GO" id="GO:0006352">
    <property type="term" value="P:DNA-templated transcription initiation"/>
    <property type="evidence" value="ECO:0007669"/>
    <property type="project" value="InterPro"/>
</dbReference>
<dbReference type="GO" id="GO:0016987">
    <property type="term" value="F:sigma factor activity"/>
    <property type="evidence" value="ECO:0007669"/>
    <property type="project" value="UniProtKB-KW"/>
</dbReference>
<dbReference type="Pfam" id="PF08281">
    <property type="entry name" value="Sigma70_r4_2"/>
    <property type="match status" value="1"/>
</dbReference>
<keyword evidence="2" id="KW-0805">Transcription regulation</keyword>
<dbReference type="InterPro" id="IPR039425">
    <property type="entry name" value="RNA_pol_sigma-70-like"/>
</dbReference>
<dbReference type="CDD" id="cd06171">
    <property type="entry name" value="Sigma70_r4"/>
    <property type="match status" value="1"/>
</dbReference>
<dbReference type="NCBIfam" id="TIGR02937">
    <property type="entry name" value="sigma70-ECF"/>
    <property type="match status" value="1"/>
</dbReference>
<dbReference type="SUPFAM" id="SSF88659">
    <property type="entry name" value="Sigma3 and sigma4 domains of RNA polymerase sigma factors"/>
    <property type="match status" value="1"/>
</dbReference>
<comment type="similarity">
    <text evidence="1">Belongs to the sigma-70 factor family. ECF subfamily.</text>
</comment>
<reference evidence="7 8" key="1">
    <citation type="submission" date="2019-08" db="EMBL/GenBank/DDBJ databases">
        <title>Bacillus genomes from the desert of Cuatro Cienegas, Coahuila.</title>
        <authorList>
            <person name="Olmedo-Alvarez G."/>
        </authorList>
    </citation>
    <scope>NUCLEOTIDE SEQUENCE [LARGE SCALE GENOMIC DNA]</scope>
    <source>
        <strain evidence="7 8">CH98b_3T</strain>
    </source>
</reference>
<dbReference type="PANTHER" id="PTHR43133">
    <property type="entry name" value="RNA POLYMERASE ECF-TYPE SIGMA FACTO"/>
    <property type="match status" value="1"/>
</dbReference>
<dbReference type="Gene3D" id="1.10.10.10">
    <property type="entry name" value="Winged helix-like DNA-binding domain superfamily/Winged helix DNA-binding domain"/>
    <property type="match status" value="1"/>
</dbReference>
<dbReference type="RefSeq" id="WP_148979452.1">
    <property type="nucleotide sequence ID" value="NZ_JBNILM010000007.1"/>
</dbReference>
<evidence type="ECO:0000256" key="3">
    <source>
        <dbReference type="ARBA" id="ARBA00023082"/>
    </source>
</evidence>